<dbReference type="PANTHER" id="PTHR33670">
    <property type="entry name" value="SPLICING FACTOR, PROLINE- AND GLUTAMINE-RICH-LIKE"/>
    <property type="match status" value="1"/>
</dbReference>
<evidence type="ECO:0000256" key="1">
    <source>
        <dbReference type="SAM" id="MobiDB-lite"/>
    </source>
</evidence>
<organism evidence="2 3">
    <name type="scientific">Kingdonia uniflora</name>
    <dbReference type="NCBI Taxonomy" id="39325"/>
    <lineage>
        <taxon>Eukaryota</taxon>
        <taxon>Viridiplantae</taxon>
        <taxon>Streptophyta</taxon>
        <taxon>Embryophyta</taxon>
        <taxon>Tracheophyta</taxon>
        <taxon>Spermatophyta</taxon>
        <taxon>Magnoliopsida</taxon>
        <taxon>Ranunculales</taxon>
        <taxon>Circaeasteraceae</taxon>
        <taxon>Kingdonia</taxon>
    </lineage>
</organism>
<protein>
    <submittedName>
        <fullName evidence="2">Uncharacterized protein</fullName>
    </submittedName>
</protein>
<accession>A0A7J7LYG3</accession>
<comment type="caution">
    <text evidence="2">The sequence shown here is derived from an EMBL/GenBank/DDBJ whole genome shotgun (WGS) entry which is preliminary data.</text>
</comment>
<name>A0A7J7LYG3_9MAGN</name>
<proteinExistence type="predicted"/>
<evidence type="ECO:0000313" key="3">
    <source>
        <dbReference type="Proteomes" id="UP000541444"/>
    </source>
</evidence>
<feature type="region of interest" description="Disordered" evidence="1">
    <location>
        <begin position="15"/>
        <end position="67"/>
    </location>
</feature>
<dbReference type="OrthoDB" id="1935097at2759"/>
<reference evidence="2 3" key="1">
    <citation type="journal article" date="2020" name="IScience">
        <title>Genome Sequencing of the Endangered Kingdonia uniflora (Circaeasteraceae, Ranunculales) Reveals Potential Mechanisms of Evolutionary Specialization.</title>
        <authorList>
            <person name="Sun Y."/>
            <person name="Deng T."/>
            <person name="Zhang A."/>
            <person name="Moore M.J."/>
            <person name="Landis J.B."/>
            <person name="Lin N."/>
            <person name="Zhang H."/>
            <person name="Zhang X."/>
            <person name="Huang J."/>
            <person name="Zhang X."/>
            <person name="Sun H."/>
            <person name="Wang H."/>
        </authorList>
    </citation>
    <scope>NUCLEOTIDE SEQUENCE [LARGE SCALE GENOMIC DNA]</scope>
    <source>
        <strain evidence="2">TB1705</strain>
        <tissue evidence="2">Leaf</tissue>
    </source>
</reference>
<dbReference type="PANTHER" id="PTHR33670:SF15">
    <property type="entry name" value="OS02G0797600 PROTEIN"/>
    <property type="match status" value="1"/>
</dbReference>
<keyword evidence="3" id="KW-1185">Reference proteome</keyword>
<gene>
    <name evidence="2" type="ORF">GIB67_031585</name>
</gene>
<evidence type="ECO:0000313" key="2">
    <source>
        <dbReference type="EMBL" id="KAF6147594.1"/>
    </source>
</evidence>
<dbReference type="AlphaFoldDB" id="A0A7J7LYG3"/>
<sequence>MGTVVLRPQDILRDRFPRQALISPKPKRNPNPNQTRNNRRKRSSSSRSDNSSEDRCGSKNVVVSKAPPPNLLMGKVTILKRGEKLNLDQIESKIVKSDDLVLFSTDRLGPDPMMVPKQIRLTDLKSEDDDDDIMFAGSVIVASPSPKSLPMPAFFKSSNKVATTEIRRLLNLDLV</sequence>
<dbReference type="Proteomes" id="UP000541444">
    <property type="component" value="Unassembled WGS sequence"/>
</dbReference>
<dbReference type="EMBL" id="JACGCM010001886">
    <property type="protein sequence ID" value="KAF6147594.1"/>
    <property type="molecule type" value="Genomic_DNA"/>
</dbReference>